<keyword evidence="2" id="KW-1185">Reference proteome</keyword>
<proteinExistence type="predicted"/>
<dbReference type="EMBL" id="LSSM01001816">
    <property type="protein sequence ID" value="OMJ24496.1"/>
    <property type="molecule type" value="Genomic_DNA"/>
</dbReference>
<dbReference type="AlphaFoldDB" id="A0A1R1YCT9"/>
<comment type="caution">
    <text evidence="1">The sequence shown here is derived from an EMBL/GenBank/DDBJ whole genome shotgun (WGS) entry which is preliminary data.</text>
</comment>
<sequence length="66" mass="7370">MLPKKALDTLNGIGEVTDTTSFKHVNFNSYPPRSLKIILKTKNDKEIPSSLNINDTEVLLVWKGGQ</sequence>
<dbReference type="Proteomes" id="UP000187429">
    <property type="component" value="Unassembled WGS sequence"/>
</dbReference>
<organism evidence="1 2">
    <name type="scientific">Smittium culicis</name>
    <dbReference type="NCBI Taxonomy" id="133412"/>
    <lineage>
        <taxon>Eukaryota</taxon>
        <taxon>Fungi</taxon>
        <taxon>Fungi incertae sedis</taxon>
        <taxon>Zoopagomycota</taxon>
        <taxon>Kickxellomycotina</taxon>
        <taxon>Harpellomycetes</taxon>
        <taxon>Harpellales</taxon>
        <taxon>Legeriomycetaceae</taxon>
        <taxon>Smittium</taxon>
    </lineage>
</organism>
<gene>
    <name evidence="1" type="ORF">AYI69_g4611</name>
</gene>
<accession>A0A1R1YCT9</accession>
<feature type="non-terminal residue" evidence="1">
    <location>
        <position position="66"/>
    </location>
</feature>
<evidence type="ECO:0000313" key="2">
    <source>
        <dbReference type="Proteomes" id="UP000187429"/>
    </source>
</evidence>
<protein>
    <submittedName>
        <fullName evidence="1">Uncharacterized protein</fullName>
    </submittedName>
</protein>
<dbReference type="OrthoDB" id="10482739at2759"/>
<reference evidence="2" key="1">
    <citation type="submission" date="2017-01" db="EMBL/GenBank/DDBJ databases">
        <authorList>
            <person name="Wang Y."/>
            <person name="White M."/>
            <person name="Kvist S."/>
            <person name="Moncalvo J.-M."/>
        </authorList>
    </citation>
    <scope>NUCLEOTIDE SEQUENCE [LARGE SCALE GENOMIC DNA]</scope>
    <source>
        <strain evidence="2">ID-206-W2</strain>
    </source>
</reference>
<name>A0A1R1YCT9_9FUNG</name>
<evidence type="ECO:0000313" key="1">
    <source>
        <dbReference type="EMBL" id="OMJ24496.1"/>
    </source>
</evidence>